<evidence type="ECO:0000259" key="6">
    <source>
        <dbReference type="PROSITE" id="PS50158"/>
    </source>
</evidence>
<dbReference type="GO" id="GO:0061657">
    <property type="term" value="F:UFM1 conjugating enzyme activity"/>
    <property type="evidence" value="ECO:0007669"/>
    <property type="project" value="InterPro"/>
</dbReference>
<protein>
    <recommendedName>
        <fullName evidence="2">Ubiquitin-fold modifier-conjugating enzyme 1</fullName>
    </recommendedName>
</protein>
<keyword evidence="4" id="KW-0479">Metal-binding</keyword>
<feature type="compositionally biased region" description="Acidic residues" evidence="5">
    <location>
        <begin position="183"/>
        <end position="208"/>
    </location>
</feature>
<evidence type="ECO:0000313" key="8">
    <source>
        <dbReference type="WBParaSite" id="GPLIN_001220300"/>
    </source>
</evidence>
<keyword evidence="3" id="KW-0833">Ubl conjugation pathway</keyword>
<dbReference type="GO" id="GO:0003676">
    <property type="term" value="F:nucleic acid binding"/>
    <property type="evidence" value="ECO:0007669"/>
    <property type="project" value="InterPro"/>
</dbReference>
<dbReference type="InterPro" id="IPR014806">
    <property type="entry name" value="Ufc1"/>
</dbReference>
<evidence type="ECO:0000256" key="3">
    <source>
        <dbReference type="ARBA" id="ARBA00022786"/>
    </source>
</evidence>
<dbReference type="GO" id="GO:0019899">
    <property type="term" value="F:enzyme binding"/>
    <property type="evidence" value="ECO:0007669"/>
    <property type="project" value="UniProtKB-ARBA"/>
</dbReference>
<dbReference type="SUPFAM" id="SSF57756">
    <property type="entry name" value="Retrovirus zinc finger-like domains"/>
    <property type="match status" value="1"/>
</dbReference>
<reference evidence="7" key="1">
    <citation type="submission" date="2013-12" db="EMBL/GenBank/DDBJ databases">
        <authorList>
            <person name="Aslett M."/>
        </authorList>
    </citation>
    <scope>NUCLEOTIDE SEQUENCE [LARGE SCALE GENOMIC DNA]</scope>
    <source>
        <strain evidence="7">Lindley</strain>
    </source>
</reference>
<evidence type="ECO:0000256" key="1">
    <source>
        <dbReference type="ARBA" id="ARBA00008451"/>
    </source>
</evidence>
<dbReference type="PROSITE" id="PS50158">
    <property type="entry name" value="ZF_CCHC"/>
    <property type="match status" value="1"/>
</dbReference>
<dbReference type="AlphaFoldDB" id="A0A183CH47"/>
<keyword evidence="4" id="KW-0862">Zinc</keyword>
<dbReference type="GO" id="GO:0008270">
    <property type="term" value="F:zinc ion binding"/>
    <property type="evidence" value="ECO:0007669"/>
    <property type="project" value="UniProtKB-KW"/>
</dbReference>
<name>A0A183CH47_GLOPA</name>
<dbReference type="SUPFAM" id="SSF54495">
    <property type="entry name" value="UBC-like"/>
    <property type="match status" value="1"/>
</dbReference>
<feature type="domain" description="CCHC-type" evidence="6">
    <location>
        <begin position="147"/>
        <end position="162"/>
    </location>
</feature>
<dbReference type="InterPro" id="IPR036875">
    <property type="entry name" value="Znf_CCHC_sf"/>
</dbReference>
<dbReference type="GO" id="GO:0005737">
    <property type="term" value="C:cytoplasm"/>
    <property type="evidence" value="ECO:0007669"/>
    <property type="project" value="TreeGrafter"/>
</dbReference>
<evidence type="ECO:0000313" key="7">
    <source>
        <dbReference type="Proteomes" id="UP000050741"/>
    </source>
</evidence>
<dbReference type="InterPro" id="IPR001878">
    <property type="entry name" value="Znf_CCHC"/>
</dbReference>
<evidence type="ECO:0000256" key="4">
    <source>
        <dbReference type="PROSITE-ProRule" id="PRU00047"/>
    </source>
</evidence>
<dbReference type="Gene3D" id="3.10.110.10">
    <property type="entry name" value="Ubiquitin Conjugating Enzyme"/>
    <property type="match status" value="1"/>
</dbReference>
<dbReference type="InterPro" id="IPR016135">
    <property type="entry name" value="UBQ-conjugating_enzyme/RWD"/>
</dbReference>
<proteinExistence type="inferred from homology"/>
<keyword evidence="7" id="KW-1185">Reference proteome</keyword>
<dbReference type="PANTHER" id="PTHR12921">
    <property type="entry name" value="UBIQUITIN-FOLD MODIFIER-CONJUGATING ENZYME 1"/>
    <property type="match status" value="1"/>
</dbReference>
<dbReference type="Pfam" id="PF08694">
    <property type="entry name" value="UFC1"/>
    <property type="match status" value="1"/>
</dbReference>
<dbReference type="WBParaSite" id="GPLIN_001220300">
    <property type="protein sequence ID" value="GPLIN_001220300"/>
    <property type="gene ID" value="GPLIN_001220300"/>
</dbReference>
<comment type="similarity">
    <text evidence="1">Belongs to the ubiquitin-conjugating enzyme family. UFC1 subfamily.</text>
</comment>
<dbReference type="PANTHER" id="PTHR12921:SF0">
    <property type="entry name" value="UBIQUITIN-FOLD MODIFIER-CONJUGATING ENZYME 1"/>
    <property type="match status" value="1"/>
</dbReference>
<organism evidence="7 8">
    <name type="scientific">Globodera pallida</name>
    <name type="common">Potato cyst nematode worm</name>
    <name type="synonym">Heterodera pallida</name>
    <dbReference type="NCBI Taxonomy" id="36090"/>
    <lineage>
        <taxon>Eukaryota</taxon>
        <taxon>Metazoa</taxon>
        <taxon>Ecdysozoa</taxon>
        <taxon>Nematoda</taxon>
        <taxon>Chromadorea</taxon>
        <taxon>Rhabditida</taxon>
        <taxon>Tylenchina</taxon>
        <taxon>Tylenchomorpha</taxon>
        <taxon>Tylenchoidea</taxon>
        <taxon>Heteroderidae</taxon>
        <taxon>Heteroderinae</taxon>
        <taxon>Globodera</taxon>
    </lineage>
</organism>
<evidence type="ECO:0000256" key="2">
    <source>
        <dbReference type="ARBA" id="ARBA00013306"/>
    </source>
</evidence>
<sequence length="247" mass="27846">MVAPACLLPNSRRREVPRSWLNKLTRLKFSIMSSSLDIFKLTDDDAIKFLVCESHVGTKKLDHQMEHYVWKRRSDGAFTSSTFAKHGRTRCSQGDHFKPLWARNVPRFGIAHAFSLGLGPWMAVEIPASSSAARRGRVGAEGRDQACFNCGTIGHELFRCPEPRDARRISQQFFQAMGKKELDAEDERVEEEEETDDEAVDEPDEDVLFVDASRTLSKKKGNATLEEGEIVDESEEETPNGRTGQSK</sequence>
<reference evidence="7" key="2">
    <citation type="submission" date="2014-05" db="EMBL/GenBank/DDBJ databases">
        <title>The genome and life-stage specific transcriptomes of Globodera pallida elucidate key aspects of plant parasitism by a cyst nematode.</title>
        <authorList>
            <person name="Cotton J.A."/>
            <person name="Lilley C.J."/>
            <person name="Jones L.M."/>
            <person name="Kikuchi T."/>
            <person name="Reid A.J."/>
            <person name="Thorpe P."/>
            <person name="Tsai I.J."/>
            <person name="Beasley H."/>
            <person name="Blok V."/>
            <person name="Cock P.J.A."/>
            <person name="Van den Akker S.E."/>
            <person name="Holroyd N."/>
            <person name="Hunt M."/>
            <person name="Mantelin S."/>
            <person name="Naghra H."/>
            <person name="Pain A."/>
            <person name="Palomares-Rius J.E."/>
            <person name="Zarowiecki M."/>
            <person name="Berriman M."/>
            <person name="Jones J.T."/>
            <person name="Urwin P.E."/>
        </authorList>
    </citation>
    <scope>NUCLEOTIDE SEQUENCE [LARGE SCALE GENOMIC DNA]</scope>
    <source>
        <strain evidence="7">Lindley</strain>
    </source>
</reference>
<reference evidence="8" key="3">
    <citation type="submission" date="2016-06" db="UniProtKB">
        <authorList>
            <consortium name="WormBaseParasite"/>
        </authorList>
    </citation>
    <scope>IDENTIFICATION</scope>
</reference>
<feature type="region of interest" description="Disordered" evidence="5">
    <location>
        <begin position="179"/>
        <end position="247"/>
    </location>
</feature>
<dbReference type="GO" id="GO:1990592">
    <property type="term" value="P:protein K69-linked ufmylation"/>
    <property type="evidence" value="ECO:0007669"/>
    <property type="project" value="TreeGrafter"/>
</dbReference>
<accession>A0A183CH47</accession>
<dbReference type="Proteomes" id="UP000050741">
    <property type="component" value="Unassembled WGS sequence"/>
</dbReference>
<feature type="compositionally biased region" description="Acidic residues" evidence="5">
    <location>
        <begin position="226"/>
        <end position="238"/>
    </location>
</feature>
<evidence type="ECO:0000256" key="5">
    <source>
        <dbReference type="SAM" id="MobiDB-lite"/>
    </source>
</evidence>
<keyword evidence="4" id="KW-0863">Zinc-finger</keyword>